<dbReference type="EMBL" id="UOFE01000013">
    <property type="protein sequence ID" value="VAW51068.1"/>
    <property type="molecule type" value="Genomic_DNA"/>
</dbReference>
<dbReference type="GO" id="GO:0016491">
    <property type="term" value="F:oxidoreductase activity"/>
    <property type="evidence" value="ECO:0007669"/>
    <property type="project" value="InterPro"/>
</dbReference>
<organism evidence="4">
    <name type="scientific">hydrothermal vent metagenome</name>
    <dbReference type="NCBI Taxonomy" id="652676"/>
    <lineage>
        <taxon>unclassified sequences</taxon>
        <taxon>metagenomes</taxon>
        <taxon>ecological metagenomes</taxon>
    </lineage>
</organism>
<keyword evidence="1" id="KW-0479">Metal-binding</keyword>
<evidence type="ECO:0000313" key="4">
    <source>
        <dbReference type="EMBL" id="VAW51068.1"/>
    </source>
</evidence>
<dbReference type="CDD" id="cd13866">
    <property type="entry name" value="CuRO_2_BOD"/>
    <property type="match status" value="1"/>
</dbReference>
<gene>
    <name evidence="4" type="ORF">MNBD_GAMMA05-946</name>
</gene>
<dbReference type="Gene3D" id="2.60.40.420">
    <property type="entry name" value="Cupredoxins - blue copper proteins"/>
    <property type="match status" value="3"/>
</dbReference>
<evidence type="ECO:0000256" key="1">
    <source>
        <dbReference type="ARBA" id="ARBA00022723"/>
    </source>
</evidence>
<reference evidence="4" key="1">
    <citation type="submission" date="2018-06" db="EMBL/GenBank/DDBJ databases">
        <authorList>
            <person name="Zhirakovskaya E."/>
        </authorList>
    </citation>
    <scope>NUCLEOTIDE SEQUENCE</scope>
</reference>
<dbReference type="Pfam" id="PF07731">
    <property type="entry name" value="Cu-oxidase_2"/>
    <property type="match status" value="1"/>
</dbReference>
<proteinExistence type="predicted"/>
<evidence type="ECO:0000256" key="2">
    <source>
        <dbReference type="SAM" id="MobiDB-lite"/>
    </source>
</evidence>
<protein>
    <submittedName>
        <fullName evidence="4">Glycoprotein gp2</fullName>
    </submittedName>
</protein>
<dbReference type="InterPro" id="IPR008972">
    <property type="entry name" value="Cupredoxin"/>
</dbReference>
<dbReference type="PROSITE" id="PS00080">
    <property type="entry name" value="MULTICOPPER_OXIDASE2"/>
    <property type="match status" value="1"/>
</dbReference>
<evidence type="ECO:0000259" key="3">
    <source>
        <dbReference type="Pfam" id="PF07731"/>
    </source>
</evidence>
<dbReference type="AlphaFoldDB" id="A0A3B0W576"/>
<dbReference type="InterPro" id="IPR002355">
    <property type="entry name" value="Cu_oxidase_Cu_BS"/>
</dbReference>
<dbReference type="InterPro" id="IPR011706">
    <property type="entry name" value="Cu-oxidase_C"/>
</dbReference>
<feature type="domain" description="Plastocyanin-like" evidence="3">
    <location>
        <begin position="680"/>
        <end position="774"/>
    </location>
</feature>
<name>A0A3B0W576_9ZZZZ</name>
<sequence length="822" mass="88253">MRKDKMRISNLSLAILLSVSTSITIAGMGSTNIASTGGGGGGGGQNGGGGGGGQNGGGGGGGQNGGGGGGGFNVPTGGQPSPLFGAQPFTQQILRFEEFGTNVLPASTSPGVSFPRPPTEFDSPDGDELDAFLAQDIYPLPSRLANDADENPWKLDIETFLGRILNTPPAEGRPPGEGWAHQRWEDLGPEIYYKTAQAGARTNSGLRDGMQDHGYSAGEFGPGGLYYNTAGAPGFDGTTAGLDIRLHPLMPIQDPEALWTFDGTLPPKLLKAKYGKPILTRHYNALPIDPSANFGFGLHTLSTHEHNGHNPAESDGYTGSFFFPGQYYDYRWPMILAGSDTINANATDSRAGTPDGNGGIEKIPGDYRETMSTHWFHDHMLDFTAQNVYKGNAAMMNYYSALDRGNEAINDGVNLRLPSGSALDWGNRDYDVNILMADKAWDANGQLWFNIFNLDGFLGDQMTVNWLYKPYMDVRARRYRLRMLNGAVSRYMKVAFVDQNNNPVPVYMVANDGNIMEHTVLFANGVLPNQSIAERYDVIIDFSNYAPGTKIYMVNIMEHRNGRRPNRVASLASVLADTYSGDPAVGKFLEFRVAAYTGTDLSMNPADFVAGQQVLLEQPGFSDAELAGATRHTFRFGRGGGGTDRVPWTIATDGGQGVGMDVRRISAAPNLGDLSADGLGHVEIWSLSGGTGGWSHPVHIHFEEGKILSKDGRAPPDYEAFARKDVYRLGVVDGSARRMDIALRFREFAGSYMEHCHNTTHEDHAMLLRFDIENPGQFVALPAPLPTWDGVTFIDSFLAPNARTGNGGMGGGGGGGGGGMGM</sequence>
<feature type="compositionally biased region" description="Gly residues" evidence="2">
    <location>
        <begin position="37"/>
        <end position="72"/>
    </location>
</feature>
<dbReference type="SUPFAM" id="SSF49503">
    <property type="entry name" value="Cupredoxins"/>
    <property type="match status" value="3"/>
</dbReference>
<dbReference type="InterPro" id="IPR045087">
    <property type="entry name" value="Cu-oxidase_fam"/>
</dbReference>
<dbReference type="GO" id="GO:0005507">
    <property type="term" value="F:copper ion binding"/>
    <property type="evidence" value="ECO:0007669"/>
    <property type="project" value="InterPro"/>
</dbReference>
<accession>A0A3B0W576</accession>
<feature type="region of interest" description="Disordered" evidence="2">
    <location>
        <begin position="37"/>
        <end position="86"/>
    </location>
</feature>
<dbReference type="PANTHER" id="PTHR48267:SF1">
    <property type="entry name" value="BILIRUBIN OXIDASE"/>
    <property type="match status" value="1"/>
</dbReference>
<dbReference type="PANTHER" id="PTHR48267">
    <property type="entry name" value="CUPREDOXIN SUPERFAMILY PROTEIN"/>
    <property type="match status" value="1"/>
</dbReference>